<dbReference type="GO" id="GO:0098855">
    <property type="term" value="C:HCN channel complex"/>
    <property type="evidence" value="ECO:0007669"/>
    <property type="project" value="TreeGrafter"/>
</dbReference>
<dbReference type="Gene3D" id="2.60.120.10">
    <property type="entry name" value="Jelly Rolls"/>
    <property type="match status" value="1"/>
</dbReference>
<evidence type="ECO:0000256" key="1">
    <source>
        <dbReference type="SAM" id="MobiDB-lite"/>
    </source>
</evidence>
<dbReference type="AlphaFoldDB" id="I7M2L7"/>
<dbReference type="GO" id="GO:0005249">
    <property type="term" value="F:voltage-gated potassium channel activity"/>
    <property type="evidence" value="ECO:0007669"/>
    <property type="project" value="TreeGrafter"/>
</dbReference>
<feature type="transmembrane region" description="Helical" evidence="2">
    <location>
        <begin position="361"/>
        <end position="379"/>
    </location>
</feature>
<dbReference type="RefSeq" id="XP_001021020.2">
    <property type="nucleotide sequence ID" value="XM_001021020.2"/>
</dbReference>
<keyword evidence="5" id="KW-1185">Reference proteome</keyword>
<evidence type="ECO:0000313" key="5">
    <source>
        <dbReference type="Proteomes" id="UP000009168"/>
    </source>
</evidence>
<feature type="domain" description="Cyclic nucleotide-binding" evidence="3">
    <location>
        <begin position="679"/>
        <end position="762"/>
    </location>
</feature>
<sequence length="1168" mass="137801">MKQIDDLNYENQSPYLSKLKAMEALEERDQLSLMFKRQEESCKLETDLEIPSTVKNQQDDEKEVKLSNKDMASNITELQGEQNEYKNNVLSPFIERDNNRTMSRVSIMNNKNLNNSSFISRNLIYDYKKVDSINQDGDYKTPEDGDITQMLESQNLYQGRKAKQSRLVQQNSIQLINSQQVIKNQAGNTGNAQKELMNRFLMMYAKQKNQITTLDVIVKLKIKLQGFFEKYTYSGRVRQIKKNPKICEAINDKSDGQILLKKLGIFGKIELLSRQITKCIFKYSGKFKILSKILSFFLNMLKKFIRFSQGKISSVEFFKPHHTPLLIFNLSCIVLNCIFLYFLSVYVVYQNIMDIPKSITYHYFILMLVLWIIEFFVRINTAEIFRTNYVQNRMQTFRKYIKEGFISDFMPMIGLLVSITNEKALFFVFLKYLGLRKDIENAEKKLLMRLNRHYYIQMINLAANIFLIGHVIGIMYYLTARIELDFFDETYSWLDTRIAVEGDWYKIYLQSLYWAFTLLTTGSNEVETGLEMFFTTFIMMFTGAIFAYIFNTIANIIEEMNLVEQEKKKDINLINNYMRRRKISSEVQHKANEDLEFFYQTSYKKKSEEEKQVLSKISLELTNKMQLEYNRVIINKIKVLTDNFSPTTIDSICFKVDEQFYSPNQIIIEQDSQFYQSPSLIFIVNGSVEIFEKLNNQNEAATTQLISGTQENNSISVVKEYKKGDIIGEVNFFNGQSMNIFMRSQDFTTILKIDRDIFLDVLKNNQRDFQKFCEIKDKILLYSEFKSLNLKCSICRSSQHLLQNCPLSHFRSDNPFLFAKYNKSVDQQRDKEYERKIPQQFNAYTDMFIICSSVNKILDQIQIDSQLDQIYSSLTNMTEEEIQEEEDQDLEDDQITQTLTKTKDNSVALPNNNQNNQSQLSVIPPIEQSALMPQQSVQLYGHRSRRQSREHSFLPSVEKNYLTNQLSIHNPSSSYQQFESYQILANSDQQNNFNGNHSPIEKQLSQGQQIQVRFEENYNREPSSTSLKENNQTQPIFLRRRHEQTIITQIKNFLKDPNYFNVREESIRTQSQSKNNSKQIQKQQQAVNHITDTQYGLNMEKIKQQNFYWYFDHQKDFLHYFPEGNMFLQIQKYNNKKKKIKDRNQPLTSRKDSFSPVKKAKKSMKRIY</sequence>
<dbReference type="OrthoDB" id="296750at2759"/>
<feature type="region of interest" description="Disordered" evidence="1">
    <location>
        <begin position="936"/>
        <end position="955"/>
    </location>
</feature>
<organism evidence="4 5">
    <name type="scientific">Tetrahymena thermophila (strain SB210)</name>
    <dbReference type="NCBI Taxonomy" id="312017"/>
    <lineage>
        <taxon>Eukaryota</taxon>
        <taxon>Sar</taxon>
        <taxon>Alveolata</taxon>
        <taxon>Ciliophora</taxon>
        <taxon>Intramacronucleata</taxon>
        <taxon>Oligohymenophorea</taxon>
        <taxon>Hymenostomatida</taxon>
        <taxon>Tetrahymenina</taxon>
        <taxon>Tetrahymenidae</taxon>
        <taxon>Tetrahymena</taxon>
    </lineage>
</organism>
<feature type="transmembrane region" description="Helical" evidence="2">
    <location>
        <begin position="409"/>
        <end position="433"/>
    </location>
</feature>
<name>I7M2L7_TETTS</name>
<feature type="transmembrane region" description="Helical" evidence="2">
    <location>
        <begin position="326"/>
        <end position="349"/>
    </location>
</feature>
<dbReference type="InParanoid" id="I7M2L7"/>
<dbReference type="Pfam" id="PF00027">
    <property type="entry name" value="cNMP_binding"/>
    <property type="match status" value="1"/>
</dbReference>
<dbReference type="Proteomes" id="UP000009168">
    <property type="component" value="Unassembled WGS sequence"/>
</dbReference>
<dbReference type="PANTHER" id="PTHR45689">
    <property type="entry name" value="I[[H]] CHANNEL, ISOFORM E"/>
    <property type="match status" value="1"/>
</dbReference>
<dbReference type="GeneID" id="7829311"/>
<dbReference type="EMBL" id="GG662608">
    <property type="protein sequence ID" value="EAS00775.2"/>
    <property type="molecule type" value="Genomic_DNA"/>
</dbReference>
<evidence type="ECO:0000313" key="4">
    <source>
        <dbReference type="EMBL" id="EAS00775.2"/>
    </source>
</evidence>
<proteinExistence type="predicted"/>
<dbReference type="InterPro" id="IPR000595">
    <property type="entry name" value="cNMP-bd_dom"/>
</dbReference>
<dbReference type="InterPro" id="IPR051413">
    <property type="entry name" value="K/Na_HCN_channel"/>
</dbReference>
<dbReference type="KEGG" id="tet:TTHERM_00305430"/>
<feature type="transmembrane region" description="Helical" evidence="2">
    <location>
        <begin position="532"/>
        <end position="550"/>
    </location>
</feature>
<reference evidence="5" key="1">
    <citation type="journal article" date="2006" name="PLoS Biol.">
        <title>Macronuclear genome sequence of the ciliate Tetrahymena thermophila, a model eukaryote.</title>
        <authorList>
            <person name="Eisen J.A."/>
            <person name="Coyne R.S."/>
            <person name="Wu M."/>
            <person name="Wu D."/>
            <person name="Thiagarajan M."/>
            <person name="Wortman J.R."/>
            <person name="Badger J.H."/>
            <person name="Ren Q."/>
            <person name="Amedeo P."/>
            <person name="Jones K.M."/>
            <person name="Tallon L.J."/>
            <person name="Delcher A.L."/>
            <person name="Salzberg S.L."/>
            <person name="Silva J.C."/>
            <person name="Haas B.J."/>
            <person name="Majoros W.H."/>
            <person name="Farzad M."/>
            <person name="Carlton J.M."/>
            <person name="Smith R.K. Jr."/>
            <person name="Garg J."/>
            <person name="Pearlman R.E."/>
            <person name="Karrer K.M."/>
            <person name="Sun L."/>
            <person name="Manning G."/>
            <person name="Elde N.C."/>
            <person name="Turkewitz A.P."/>
            <person name="Asai D.J."/>
            <person name="Wilkes D.E."/>
            <person name="Wang Y."/>
            <person name="Cai H."/>
            <person name="Collins K."/>
            <person name="Stewart B.A."/>
            <person name="Lee S.R."/>
            <person name="Wilamowska K."/>
            <person name="Weinberg Z."/>
            <person name="Ruzzo W.L."/>
            <person name="Wloga D."/>
            <person name="Gaertig J."/>
            <person name="Frankel J."/>
            <person name="Tsao C.-C."/>
            <person name="Gorovsky M.A."/>
            <person name="Keeling P.J."/>
            <person name="Waller R.F."/>
            <person name="Patron N.J."/>
            <person name="Cherry J.M."/>
            <person name="Stover N.A."/>
            <person name="Krieger C.J."/>
            <person name="del Toro C."/>
            <person name="Ryder H.F."/>
            <person name="Williamson S.C."/>
            <person name="Barbeau R.A."/>
            <person name="Hamilton E.P."/>
            <person name="Orias E."/>
        </authorList>
    </citation>
    <scope>NUCLEOTIDE SEQUENCE [LARGE SCALE GENOMIC DNA]</scope>
    <source>
        <strain evidence="5">SB210</strain>
    </source>
</reference>
<evidence type="ECO:0000256" key="2">
    <source>
        <dbReference type="SAM" id="Phobius"/>
    </source>
</evidence>
<dbReference type="CDD" id="cd00038">
    <property type="entry name" value="CAP_ED"/>
    <property type="match status" value="1"/>
</dbReference>
<dbReference type="InterPro" id="IPR014710">
    <property type="entry name" value="RmlC-like_jellyroll"/>
</dbReference>
<protein>
    <submittedName>
        <fullName evidence="4">Cyclic nucleotide-binding domain protein</fullName>
    </submittedName>
</protein>
<dbReference type="GO" id="GO:0035725">
    <property type="term" value="P:sodium ion transmembrane transport"/>
    <property type="evidence" value="ECO:0007669"/>
    <property type="project" value="TreeGrafter"/>
</dbReference>
<feature type="compositionally biased region" description="Basic residues" evidence="1">
    <location>
        <begin position="1158"/>
        <end position="1168"/>
    </location>
</feature>
<dbReference type="InterPro" id="IPR018490">
    <property type="entry name" value="cNMP-bd_dom_sf"/>
</dbReference>
<feature type="region of interest" description="Disordered" evidence="1">
    <location>
        <begin position="1137"/>
        <end position="1168"/>
    </location>
</feature>
<accession>I7M2L7</accession>
<keyword evidence="2" id="KW-0812">Transmembrane</keyword>
<gene>
    <name evidence="4" type="ORF">TTHERM_00305430</name>
</gene>
<keyword evidence="2" id="KW-1133">Transmembrane helix</keyword>
<keyword evidence="2" id="KW-0472">Membrane</keyword>
<dbReference type="PANTHER" id="PTHR45689:SF5">
    <property type="entry name" value="I[[H]] CHANNEL, ISOFORM E"/>
    <property type="match status" value="1"/>
</dbReference>
<evidence type="ECO:0000259" key="3">
    <source>
        <dbReference type="PROSITE" id="PS50042"/>
    </source>
</evidence>
<dbReference type="Gene3D" id="1.10.287.70">
    <property type="match status" value="1"/>
</dbReference>
<dbReference type="GO" id="GO:0003254">
    <property type="term" value="P:regulation of membrane depolarization"/>
    <property type="evidence" value="ECO:0007669"/>
    <property type="project" value="TreeGrafter"/>
</dbReference>
<dbReference type="eggNOG" id="KOG0498">
    <property type="taxonomic scope" value="Eukaryota"/>
</dbReference>
<dbReference type="SUPFAM" id="SSF81324">
    <property type="entry name" value="Voltage-gated potassium channels"/>
    <property type="match status" value="1"/>
</dbReference>
<dbReference type="SUPFAM" id="SSF51206">
    <property type="entry name" value="cAMP-binding domain-like"/>
    <property type="match status" value="1"/>
</dbReference>
<dbReference type="PROSITE" id="PS50042">
    <property type="entry name" value="CNMP_BINDING_3"/>
    <property type="match status" value="1"/>
</dbReference>
<feature type="transmembrane region" description="Helical" evidence="2">
    <location>
        <begin position="454"/>
        <end position="478"/>
    </location>
</feature>